<dbReference type="SUPFAM" id="SSF53335">
    <property type="entry name" value="S-adenosyl-L-methionine-dependent methyltransferases"/>
    <property type="match status" value="1"/>
</dbReference>
<dbReference type="GO" id="GO:0032259">
    <property type="term" value="P:methylation"/>
    <property type="evidence" value="ECO:0007669"/>
    <property type="project" value="UniProtKB-KW"/>
</dbReference>
<evidence type="ECO:0000313" key="6">
    <source>
        <dbReference type="EMBL" id="EFX80377.1"/>
    </source>
</evidence>
<evidence type="ECO:0000256" key="4">
    <source>
        <dbReference type="ARBA" id="ARBA00022691"/>
    </source>
</evidence>
<evidence type="ECO:0000256" key="5">
    <source>
        <dbReference type="SAM" id="Phobius"/>
    </source>
</evidence>
<proteinExistence type="inferred from homology"/>
<dbReference type="GO" id="GO:0005739">
    <property type="term" value="C:mitochondrion"/>
    <property type="evidence" value="ECO:0000318"/>
    <property type="project" value="GO_Central"/>
</dbReference>
<dbReference type="eggNOG" id="KOG4058">
    <property type="taxonomic scope" value="Eukaryota"/>
</dbReference>
<keyword evidence="2" id="KW-0489">Methyltransferase</keyword>
<keyword evidence="5" id="KW-0812">Transmembrane</keyword>
<keyword evidence="5" id="KW-1133">Transmembrane helix</keyword>
<protein>
    <recommendedName>
        <fullName evidence="8">EOG090X0HEX</fullName>
    </recommendedName>
</protein>
<evidence type="ECO:0000256" key="2">
    <source>
        <dbReference type="ARBA" id="ARBA00022603"/>
    </source>
</evidence>
<gene>
    <name evidence="6" type="ORF">DAPPUDRAFT_304011</name>
</gene>
<dbReference type="InterPro" id="IPR029063">
    <property type="entry name" value="SAM-dependent_MTases_sf"/>
</dbReference>
<dbReference type="PhylomeDB" id="E9GJ35"/>
<accession>E9GJ35</accession>
<dbReference type="InterPro" id="IPR026170">
    <property type="entry name" value="FAM173A/B"/>
</dbReference>
<dbReference type="FunCoup" id="E9GJ35">
    <property type="interactions" value="901"/>
</dbReference>
<evidence type="ECO:0000256" key="3">
    <source>
        <dbReference type="ARBA" id="ARBA00022679"/>
    </source>
</evidence>
<keyword evidence="3" id="KW-0808">Transferase</keyword>
<keyword evidence="4" id="KW-0949">S-adenosyl-L-methionine</keyword>
<dbReference type="EMBL" id="GL732547">
    <property type="protein sequence ID" value="EFX80377.1"/>
    <property type="molecule type" value="Genomic_DNA"/>
</dbReference>
<dbReference type="GO" id="GO:1905706">
    <property type="term" value="P:regulation of mitochondrial ATP synthesis coupled proton transport"/>
    <property type="evidence" value="ECO:0000318"/>
    <property type="project" value="GO_Central"/>
</dbReference>
<dbReference type="STRING" id="6669.E9GJ35"/>
<keyword evidence="7" id="KW-1185">Reference proteome</keyword>
<dbReference type="AlphaFoldDB" id="E9GJ35"/>
<dbReference type="Gene3D" id="3.40.50.150">
    <property type="entry name" value="Vaccinia Virus protein VP39"/>
    <property type="match status" value="1"/>
</dbReference>
<evidence type="ECO:0000256" key="1">
    <source>
        <dbReference type="ARBA" id="ARBA00010633"/>
    </source>
</evidence>
<dbReference type="PANTHER" id="PTHR13610">
    <property type="entry name" value="METHYLTRANSFERASE DOMAIN-CONTAINING PROTEIN"/>
    <property type="match status" value="1"/>
</dbReference>
<dbReference type="InParanoid" id="E9GJ35"/>
<dbReference type="OMA" id="NPWLVAY"/>
<dbReference type="PANTHER" id="PTHR13610:SF9">
    <property type="entry name" value="FI06469P"/>
    <property type="match status" value="1"/>
</dbReference>
<dbReference type="OrthoDB" id="66144at2759"/>
<organism evidence="6 7">
    <name type="scientific">Daphnia pulex</name>
    <name type="common">Water flea</name>
    <dbReference type="NCBI Taxonomy" id="6669"/>
    <lineage>
        <taxon>Eukaryota</taxon>
        <taxon>Metazoa</taxon>
        <taxon>Ecdysozoa</taxon>
        <taxon>Arthropoda</taxon>
        <taxon>Crustacea</taxon>
        <taxon>Branchiopoda</taxon>
        <taxon>Diplostraca</taxon>
        <taxon>Cladocera</taxon>
        <taxon>Anomopoda</taxon>
        <taxon>Daphniidae</taxon>
        <taxon>Daphnia</taxon>
    </lineage>
</organism>
<dbReference type="KEGG" id="dpx:DAPPUDRAFT_304011"/>
<name>E9GJ35_DAPPU</name>
<keyword evidence="5" id="KW-0472">Membrane</keyword>
<feature type="transmembrane region" description="Helical" evidence="5">
    <location>
        <begin position="40"/>
        <end position="61"/>
    </location>
</feature>
<evidence type="ECO:0008006" key="8">
    <source>
        <dbReference type="Google" id="ProtNLM"/>
    </source>
</evidence>
<dbReference type="GO" id="GO:0016279">
    <property type="term" value="F:protein-lysine N-methyltransferase activity"/>
    <property type="evidence" value="ECO:0000318"/>
    <property type="project" value="GO_Central"/>
</dbReference>
<evidence type="ECO:0000313" key="7">
    <source>
        <dbReference type="Proteomes" id="UP000000305"/>
    </source>
</evidence>
<reference evidence="6 7" key="1">
    <citation type="journal article" date="2011" name="Science">
        <title>The ecoresponsive genome of Daphnia pulex.</title>
        <authorList>
            <person name="Colbourne J.K."/>
            <person name="Pfrender M.E."/>
            <person name="Gilbert D."/>
            <person name="Thomas W.K."/>
            <person name="Tucker A."/>
            <person name="Oakley T.H."/>
            <person name="Tokishita S."/>
            <person name="Aerts A."/>
            <person name="Arnold G.J."/>
            <person name="Basu M.K."/>
            <person name="Bauer D.J."/>
            <person name="Caceres C.E."/>
            <person name="Carmel L."/>
            <person name="Casola C."/>
            <person name="Choi J.H."/>
            <person name="Detter J.C."/>
            <person name="Dong Q."/>
            <person name="Dusheyko S."/>
            <person name="Eads B.D."/>
            <person name="Frohlich T."/>
            <person name="Geiler-Samerotte K.A."/>
            <person name="Gerlach D."/>
            <person name="Hatcher P."/>
            <person name="Jogdeo S."/>
            <person name="Krijgsveld J."/>
            <person name="Kriventseva E.V."/>
            <person name="Kultz D."/>
            <person name="Laforsch C."/>
            <person name="Lindquist E."/>
            <person name="Lopez J."/>
            <person name="Manak J.R."/>
            <person name="Muller J."/>
            <person name="Pangilinan J."/>
            <person name="Patwardhan R.P."/>
            <person name="Pitluck S."/>
            <person name="Pritham E.J."/>
            <person name="Rechtsteiner A."/>
            <person name="Rho M."/>
            <person name="Rogozin I.B."/>
            <person name="Sakarya O."/>
            <person name="Salamov A."/>
            <person name="Schaack S."/>
            <person name="Shapiro H."/>
            <person name="Shiga Y."/>
            <person name="Skalitzky C."/>
            <person name="Smith Z."/>
            <person name="Souvorov A."/>
            <person name="Sung W."/>
            <person name="Tang Z."/>
            <person name="Tsuchiya D."/>
            <person name="Tu H."/>
            <person name="Vos H."/>
            <person name="Wang M."/>
            <person name="Wolf Y.I."/>
            <person name="Yamagata H."/>
            <person name="Yamada T."/>
            <person name="Ye Y."/>
            <person name="Shaw J.R."/>
            <person name="Andrews J."/>
            <person name="Crease T.J."/>
            <person name="Tang H."/>
            <person name="Lucas S.M."/>
            <person name="Robertson H.M."/>
            <person name="Bork P."/>
            <person name="Koonin E.V."/>
            <person name="Zdobnov E.M."/>
            <person name="Grigoriev I.V."/>
            <person name="Lynch M."/>
            <person name="Boore J.L."/>
        </authorList>
    </citation>
    <scope>NUCLEOTIDE SEQUENCE [LARGE SCALE GENOMIC DNA]</scope>
</reference>
<dbReference type="Proteomes" id="UP000000305">
    <property type="component" value="Unassembled WGS sequence"/>
</dbReference>
<dbReference type="HOGENOM" id="CLU_068443_4_0_1"/>
<sequence>MESKNTAKTADCGCDPYLLSLVETTQGQETTVRKSSKTGLLLASLTGGAAIILSAVCFPFVSPALRRVVLPYVPASTQQVENVMKALAKSHAGGRKLIDLGSGDGRIVLAAGQRGFQSHGVELNTVLVLYSKLTAWRNRITNASFSRQDLFKVDYTKYNNIVIFGVEEMMPELEQLFERSLKSSSQVIACRFPLPNWKPSHVIGEGIDTVWVYEV</sequence>
<comment type="similarity">
    <text evidence="1">Belongs to the ANT/ATPSC lysine N-methyltransferase family.</text>
</comment>